<dbReference type="SMART" id="SM01058">
    <property type="entry name" value="CarD_TRCF"/>
    <property type="match status" value="1"/>
</dbReference>
<accession>A0ABW5R9U6</accession>
<dbReference type="InterPro" id="IPR036101">
    <property type="entry name" value="CarD-like/TRCF_RID_sf"/>
</dbReference>
<comment type="similarity">
    <text evidence="9">In the C-terminal section; belongs to the helicase family. RecG subfamily.</text>
</comment>
<keyword evidence="2 9" id="KW-0547">Nucleotide-binding</keyword>
<dbReference type="EC" id="3.6.4.-" evidence="9"/>
<dbReference type="PANTHER" id="PTHR47964:SF1">
    <property type="entry name" value="ATP-DEPENDENT DNA HELICASE HOMOLOG RECG, CHLOROPLASTIC"/>
    <property type="match status" value="1"/>
</dbReference>
<evidence type="ECO:0000256" key="5">
    <source>
        <dbReference type="ARBA" id="ARBA00022806"/>
    </source>
</evidence>
<comment type="caution">
    <text evidence="13">The sequence shown here is derived from an EMBL/GenBank/DDBJ whole genome shotgun (WGS) entry which is preliminary data.</text>
</comment>
<dbReference type="SUPFAM" id="SSF143517">
    <property type="entry name" value="TRCF domain-like"/>
    <property type="match status" value="1"/>
</dbReference>
<dbReference type="Pfam" id="PF03461">
    <property type="entry name" value="TRCF"/>
    <property type="match status" value="1"/>
</dbReference>
<dbReference type="RefSeq" id="WP_379929012.1">
    <property type="nucleotide sequence ID" value="NZ_JBHUMM010000012.1"/>
</dbReference>
<keyword evidence="1 9" id="KW-0963">Cytoplasm</keyword>
<dbReference type="NCBIfam" id="TIGR00580">
    <property type="entry name" value="mfd"/>
    <property type="match status" value="1"/>
</dbReference>
<evidence type="ECO:0000256" key="9">
    <source>
        <dbReference type="HAMAP-Rule" id="MF_00969"/>
    </source>
</evidence>
<evidence type="ECO:0000259" key="12">
    <source>
        <dbReference type="PROSITE" id="PS51194"/>
    </source>
</evidence>
<keyword evidence="10" id="KW-0175">Coiled coil</keyword>
<protein>
    <recommendedName>
        <fullName evidence="9">Transcription-repair-coupling factor</fullName>
        <shortName evidence="9">TRCF</shortName>
        <ecNumber evidence="9">3.6.4.-</ecNumber>
    </recommendedName>
</protein>
<dbReference type="InterPro" id="IPR037235">
    <property type="entry name" value="TRCF-like_C_D7"/>
</dbReference>
<name>A0ABW5R9U6_9BACL</name>
<comment type="function">
    <text evidence="9">Couples transcription and DNA repair by recognizing RNA polymerase (RNAP) stalled at DNA lesions. Mediates ATP-dependent release of RNAP and its truncated transcript from the DNA, and recruitment of nucleotide excision repair machinery to the damaged site.</text>
</comment>
<gene>
    <name evidence="9 13" type="primary">mfd</name>
    <name evidence="13" type="ORF">ACFSUC_07965</name>
</gene>
<dbReference type="Pfam" id="PF17757">
    <property type="entry name" value="UvrB_inter"/>
    <property type="match status" value="1"/>
</dbReference>
<keyword evidence="14" id="KW-1185">Reference proteome</keyword>
<dbReference type="InterPro" id="IPR003711">
    <property type="entry name" value="CarD-like/TRCF_RID"/>
</dbReference>
<dbReference type="InterPro" id="IPR027417">
    <property type="entry name" value="P-loop_NTPase"/>
</dbReference>
<keyword evidence="3 9" id="KW-0227">DNA damage</keyword>
<sequence length="1175" mass="134140">MFEQLFASFQKDSDFHSIQAGLEKGMKEQLISGLAGSSKQVMAATLYTAHQKNMVVVTHNMFSAQKIVEDLVELLPNEQVWLYPANEIMMTEAAISSPEMMAQRIEVLSALSQGFKGVLVVPYAGIRRLLPSKEAMQQAQLQISVGDEMDIHKFVERLVYMGYERTERVEVRGEISVRGGIVDIFPLQSDQGVRVEWFGDEVDSIRIFDPHEQRSTDALDSLLLAPARELIADERRLSNSADHAYDLLEQQLNKMSDREAKAKLQQTLSEEIEQLRQGVYFQSMYKYVSLLYPERHTLLDYIHEDSFILVDEPMRLVETAKQMEKDESESLAMMLESGESLPGFVMSKSYESLLQYSAHSILYTSLFLRQIPQTQPQNIVNFMCRGMQNFHGQMNVLKTEMDRWKKSGQEVIMLANGEERVERLKRILQDYDIALPTIINGNLHAGYEFPGARISVITEGEIFSQKQRKTRKKTEKKIENAERIKSYLELKEGDYVVHVNHGIGKYVGIGTLEINGIHKDYLHVVYAGGDKLSVPIDQIHLIQKYVGAEEKEPKLYKLGGNEWNKVKSKARSSVKDIADDLIKLYAERQSTQGFAFSKDTPYQKEFEDLFPYDETVDQIRAIEEIKKDMHKTYPMDRLLCGDVGYGKTEVAIRAAFKAAIEGKQVAVLVPTTILAQQHYETFKERFSDYPFKIEVLSRFRSRKEQNETAKGIKAGTVDVVIGTHRLLSKDIQFKDLGLLIVDEEQRFGVTHKEKLKRLKTNVDVLTLTATPIPRTLHMSMLGVRDLSVIETPPENRFPVQTYVLEYSPALIRESIERELARSGQVYYLFNRVQGIYQMAEQISMLVPEARVAVSHGQMSEQELEKTILDFLDGEYDVLVSTSIIETGVDIPNVNTLIVHDADKLGLSQLYQLRGRVGRSNRIAYAYFTYQRDKVLTEVAEKRLQSIKEFTELGSGFKIAMRDLSIRGAGNLLGAEQHGFIASVGFDMYSQMLTEEINKRKAQFQQEVEQPKPEINTQIDLNIDAYLPPDYIYDSMQKIEIYKKVAAVSTIDEALDLLDEMIDRFGEPPQAVVNLIDVAKLKAYGKRYHILSVSQKGLDVEMVISQTENSHIDGQKLFELTMQFEKRIKIAAGSEIKIQFSGKGYTAENMMEQLLKFLSQYEQVIKPKEELQDVSK</sequence>
<feature type="coiled-coil region" evidence="10">
    <location>
        <begin position="464"/>
        <end position="491"/>
    </location>
</feature>
<keyword evidence="4 9" id="KW-0378">Hydrolase</keyword>
<evidence type="ECO:0000256" key="3">
    <source>
        <dbReference type="ARBA" id="ARBA00022763"/>
    </source>
</evidence>
<keyword evidence="8 9" id="KW-0234">DNA repair</keyword>
<evidence type="ECO:0000256" key="7">
    <source>
        <dbReference type="ARBA" id="ARBA00023125"/>
    </source>
</evidence>
<proteinExistence type="inferred from homology"/>
<dbReference type="Gene3D" id="2.40.10.170">
    <property type="match status" value="1"/>
</dbReference>
<dbReference type="Gene3D" id="3.40.50.300">
    <property type="entry name" value="P-loop containing nucleotide triphosphate hydrolases"/>
    <property type="match status" value="2"/>
</dbReference>
<dbReference type="SMART" id="SM00487">
    <property type="entry name" value="DEXDc"/>
    <property type="match status" value="1"/>
</dbReference>
<dbReference type="InterPro" id="IPR004576">
    <property type="entry name" value="Mfd"/>
</dbReference>
<dbReference type="Pfam" id="PF02559">
    <property type="entry name" value="CarD_TRCF_RID"/>
    <property type="match status" value="1"/>
</dbReference>
<organism evidence="13 14">
    <name type="scientific">Marinicrinis sediminis</name>
    <dbReference type="NCBI Taxonomy" id="1652465"/>
    <lineage>
        <taxon>Bacteria</taxon>
        <taxon>Bacillati</taxon>
        <taxon>Bacillota</taxon>
        <taxon>Bacilli</taxon>
        <taxon>Bacillales</taxon>
        <taxon>Paenibacillaceae</taxon>
    </lineage>
</organism>
<dbReference type="SUPFAM" id="SSF141259">
    <property type="entry name" value="CarD-like"/>
    <property type="match status" value="1"/>
</dbReference>
<evidence type="ECO:0000313" key="14">
    <source>
        <dbReference type="Proteomes" id="UP001597497"/>
    </source>
</evidence>
<comment type="subcellular location">
    <subcellularLocation>
        <location evidence="9">Cytoplasm</location>
    </subcellularLocation>
</comment>
<dbReference type="Gene3D" id="3.30.2060.10">
    <property type="entry name" value="Penicillin-binding protein 1b domain"/>
    <property type="match status" value="1"/>
</dbReference>
<evidence type="ECO:0000256" key="6">
    <source>
        <dbReference type="ARBA" id="ARBA00022840"/>
    </source>
</evidence>
<dbReference type="HAMAP" id="MF_00969">
    <property type="entry name" value="TRCF"/>
    <property type="match status" value="1"/>
</dbReference>
<dbReference type="Gene3D" id="3.40.50.11180">
    <property type="match status" value="1"/>
</dbReference>
<dbReference type="Pfam" id="PF00271">
    <property type="entry name" value="Helicase_C"/>
    <property type="match status" value="1"/>
</dbReference>
<dbReference type="Pfam" id="PF00270">
    <property type="entry name" value="DEAD"/>
    <property type="match status" value="1"/>
</dbReference>
<dbReference type="Proteomes" id="UP001597497">
    <property type="component" value="Unassembled WGS sequence"/>
</dbReference>
<dbReference type="PROSITE" id="PS51192">
    <property type="entry name" value="HELICASE_ATP_BIND_1"/>
    <property type="match status" value="1"/>
</dbReference>
<dbReference type="CDD" id="cd17991">
    <property type="entry name" value="DEXHc_TRCF"/>
    <property type="match status" value="1"/>
</dbReference>
<dbReference type="InterPro" id="IPR014001">
    <property type="entry name" value="Helicase_ATP-bd"/>
</dbReference>
<dbReference type="InterPro" id="IPR041471">
    <property type="entry name" value="UvrB_inter"/>
</dbReference>
<dbReference type="InterPro" id="IPR047112">
    <property type="entry name" value="RecG/Mfd"/>
</dbReference>
<dbReference type="EMBL" id="JBHUMM010000012">
    <property type="protein sequence ID" value="MFD2671539.1"/>
    <property type="molecule type" value="Genomic_DNA"/>
</dbReference>
<keyword evidence="5" id="KW-0347">Helicase</keyword>
<dbReference type="SMART" id="SM00490">
    <property type="entry name" value="HELICc"/>
    <property type="match status" value="1"/>
</dbReference>
<reference evidence="14" key="1">
    <citation type="journal article" date="2019" name="Int. J. Syst. Evol. Microbiol.">
        <title>The Global Catalogue of Microorganisms (GCM) 10K type strain sequencing project: providing services to taxonomists for standard genome sequencing and annotation.</title>
        <authorList>
            <consortium name="The Broad Institute Genomics Platform"/>
            <consortium name="The Broad Institute Genome Sequencing Center for Infectious Disease"/>
            <person name="Wu L."/>
            <person name="Ma J."/>
        </authorList>
    </citation>
    <scope>NUCLEOTIDE SEQUENCE [LARGE SCALE GENOMIC DNA]</scope>
    <source>
        <strain evidence="14">KCTC 33676</strain>
    </source>
</reference>
<evidence type="ECO:0000256" key="8">
    <source>
        <dbReference type="ARBA" id="ARBA00023204"/>
    </source>
</evidence>
<evidence type="ECO:0000256" key="2">
    <source>
        <dbReference type="ARBA" id="ARBA00022741"/>
    </source>
</evidence>
<evidence type="ECO:0000259" key="11">
    <source>
        <dbReference type="PROSITE" id="PS51192"/>
    </source>
</evidence>
<dbReference type="InterPro" id="IPR011545">
    <property type="entry name" value="DEAD/DEAH_box_helicase_dom"/>
</dbReference>
<dbReference type="SMART" id="SM00982">
    <property type="entry name" value="TRCF"/>
    <property type="match status" value="1"/>
</dbReference>
<feature type="domain" description="Helicase ATP-binding" evidence="11">
    <location>
        <begin position="628"/>
        <end position="789"/>
    </location>
</feature>
<dbReference type="Gene3D" id="3.90.1150.50">
    <property type="entry name" value="Transcription-repair-coupling factor, D7 domain"/>
    <property type="match status" value="1"/>
</dbReference>
<keyword evidence="6 9" id="KW-0067">ATP-binding</keyword>
<keyword evidence="7 9" id="KW-0238">DNA-binding</keyword>
<evidence type="ECO:0000313" key="13">
    <source>
        <dbReference type="EMBL" id="MFD2671539.1"/>
    </source>
</evidence>
<evidence type="ECO:0000256" key="1">
    <source>
        <dbReference type="ARBA" id="ARBA00022490"/>
    </source>
</evidence>
<evidence type="ECO:0000256" key="10">
    <source>
        <dbReference type="SAM" id="Coils"/>
    </source>
</evidence>
<dbReference type="SUPFAM" id="SSF52540">
    <property type="entry name" value="P-loop containing nucleoside triphosphate hydrolases"/>
    <property type="match status" value="4"/>
</dbReference>
<evidence type="ECO:0000256" key="4">
    <source>
        <dbReference type="ARBA" id="ARBA00022801"/>
    </source>
</evidence>
<dbReference type="InterPro" id="IPR005118">
    <property type="entry name" value="TRCF_C"/>
</dbReference>
<feature type="domain" description="Helicase C-terminal" evidence="12">
    <location>
        <begin position="814"/>
        <end position="964"/>
    </location>
</feature>
<dbReference type="PANTHER" id="PTHR47964">
    <property type="entry name" value="ATP-DEPENDENT DNA HELICASE HOMOLOG RECG, CHLOROPLASTIC"/>
    <property type="match status" value="1"/>
</dbReference>
<comment type="similarity">
    <text evidence="9">In the N-terminal section; belongs to the UvrB family.</text>
</comment>
<dbReference type="PROSITE" id="PS51194">
    <property type="entry name" value="HELICASE_CTER"/>
    <property type="match status" value="1"/>
</dbReference>
<dbReference type="InterPro" id="IPR001650">
    <property type="entry name" value="Helicase_C-like"/>
</dbReference>